<dbReference type="Proteomes" id="UP000238701">
    <property type="component" value="Unassembled WGS sequence"/>
</dbReference>
<dbReference type="InterPro" id="IPR019405">
    <property type="entry name" value="Lactonase_7-beta_prop"/>
</dbReference>
<dbReference type="PANTHER" id="PTHR30344:SF1">
    <property type="entry name" value="6-PHOSPHOGLUCONOLACTONASE"/>
    <property type="match status" value="1"/>
</dbReference>
<evidence type="ECO:0000256" key="1">
    <source>
        <dbReference type="ARBA" id="ARBA00005564"/>
    </source>
</evidence>
<dbReference type="SUPFAM" id="SSF69322">
    <property type="entry name" value="Tricorn protease domain 2"/>
    <property type="match status" value="1"/>
</dbReference>
<accession>A0A2U3KRS3</accession>
<sequence>MFDIREKVSWRQYMKNLYKVLVMLLVMAATLLLANCAGAPGCPQVAFGGTACTTGGGGGFGGGGGSGGGGGGGGGGGSSSPTAFAYAVDQNGTMDGYAFSAGGKTFGPISGFSAPAIAKNTGGVGSVVAQGKYLYTVIEDTQQIYGWTIGSDGSLTALANFPISISGLTGIAATTYNQQVVITNPSGTMLFIDQFIPEQIFVYQIASTGQLTAATGSPFSTLNQTLEPQNMAMDGLGRFLYVAEDSGAHSGAFVVGYSVSGTGQLTPIPNYFTWGNIPIWQMQGEPSGNYMLGISAKVQFIYGSDDPHIYVYNVDQTTGALSPVANSPFATTYDPFNIAVQPTLSNGEYVYSFSINDTDTAANPIEAYQINTTTGALTAVKGSPFGGLTPTAWGQFDQSGQYLFIYTGVSPDFSLGVLNVSSTGGLTETVGTTALQTSGYFAVADTP</sequence>
<gene>
    <name evidence="3" type="ORF">SBA1_440042</name>
</gene>
<evidence type="ECO:0000313" key="4">
    <source>
        <dbReference type="Proteomes" id="UP000238701"/>
    </source>
</evidence>
<protein>
    <submittedName>
        <fullName evidence="3">Uncharacterized protein</fullName>
    </submittedName>
</protein>
<dbReference type="InterPro" id="IPR050282">
    <property type="entry name" value="Cycloisomerase_2"/>
</dbReference>
<dbReference type="InterPro" id="IPR015943">
    <property type="entry name" value="WD40/YVTN_repeat-like_dom_sf"/>
</dbReference>
<dbReference type="EMBL" id="OMOD01000138">
    <property type="protein sequence ID" value="SPF42344.1"/>
    <property type="molecule type" value="Genomic_DNA"/>
</dbReference>
<dbReference type="PANTHER" id="PTHR30344">
    <property type="entry name" value="6-PHOSPHOGLUCONOLACTONASE-RELATED"/>
    <property type="match status" value="1"/>
</dbReference>
<reference evidence="4" key="1">
    <citation type="submission" date="2018-02" db="EMBL/GenBank/DDBJ databases">
        <authorList>
            <person name="Hausmann B."/>
        </authorList>
    </citation>
    <scope>NUCLEOTIDE SEQUENCE [LARGE SCALE GENOMIC DNA]</scope>
    <source>
        <strain evidence="4">Peat soil MAG SbA1</strain>
    </source>
</reference>
<dbReference type="Pfam" id="PF10282">
    <property type="entry name" value="Lactonase"/>
    <property type="match status" value="1"/>
</dbReference>
<name>A0A2U3KRS3_9BACT</name>
<evidence type="ECO:0000256" key="2">
    <source>
        <dbReference type="ARBA" id="ARBA00022526"/>
    </source>
</evidence>
<evidence type="ECO:0000313" key="3">
    <source>
        <dbReference type="EMBL" id="SPF42344.1"/>
    </source>
</evidence>
<organism evidence="3 4">
    <name type="scientific">Candidatus Sulfotelmatobacter kueseliae</name>
    <dbReference type="NCBI Taxonomy" id="2042962"/>
    <lineage>
        <taxon>Bacteria</taxon>
        <taxon>Pseudomonadati</taxon>
        <taxon>Acidobacteriota</taxon>
        <taxon>Terriglobia</taxon>
        <taxon>Terriglobales</taxon>
        <taxon>Candidatus Korobacteraceae</taxon>
        <taxon>Candidatus Sulfotelmatobacter</taxon>
    </lineage>
</organism>
<proteinExistence type="inferred from homology"/>
<keyword evidence="2" id="KW-0119">Carbohydrate metabolism</keyword>
<dbReference type="AlphaFoldDB" id="A0A2U3KRS3"/>
<dbReference type="GO" id="GO:0006006">
    <property type="term" value="P:glucose metabolic process"/>
    <property type="evidence" value="ECO:0007669"/>
    <property type="project" value="UniProtKB-KW"/>
</dbReference>
<dbReference type="GO" id="GO:0017057">
    <property type="term" value="F:6-phosphogluconolactonase activity"/>
    <property type="evidence" value="ECO:0007669"/>
    <property type="project" value="TreeGrafter"/>
</dbReference>
<comment type="similarity">
    <text evidence="1">Belongs to the cycloisomerase 2 family.</text>
</comment>
<keyword evidence="2" id="KW-0313">Glucose metabolism</keyword>
<dbReference type="Gene3D" id="2.130.10.10">
    <property type="entry name" value="YVTN repeat-like/Quinoprotein amine dehydrogenase"/>
    <property type="match status" value="2"/>
</dbReference>